<dbReference type="SUPFAM" id="SSF47413">
    <property type="entry name" value="lambda repressor-like DNA-binding domains"/>
    <property type="match status" value="1"/>
</dbReference>
<dbReference type="GO" id="GO:0003677">
    <property type="term" value="F:DNA binding"/>
    <property type="evidence" value="ECO:0007669"/>
    <property type="project" value="InterPro"/>
</dbReference>
<dbReference type="InterPro" id="IPR010982">
    <property type="entry name" value="Lambda_DNA-bd_dom_sf"/>
</dbReference>
<dbReference type="EMBL" id="KY971609">
    <property type="protein sequence ID" value="ASD51944.1"/>
    <property type="molecule type" value="Genomic_DNA"/>
</dbReference>
<accession>A0A2U7NJD8</accession>
<evidence type="ECO:0000313" key="1">
    <source>
        <dbReference type="EMBL" id="ASD51944.1"/>
    </source>
</evidence>
<reference evidence="1 2" key="1">
    <citation type="submission" date="2017-04" db="EMBL/GenBank/DDBJ databases">
        <title>Isolation of lytic bacteriophages infecting Pseudomonas strains for biocontrol of fish and shrimp spoilage during chilled storage.</title>
        <authorList>
            <person name="Yang Z."/>
            <person name="Tao X."/>
            <person name="Gao L."/>
            <person name="Rao S."/>
        </authorList>
    </citation>
    <scope>NUCLEOTIDE SEQUENCE [LARGE SCALE GENOMIC DNA]</scope>
</reference>
<protein>
    <recommendedName>
        <fullName evidence="3">DNA-binding protein</fullName>
    </recommendedName>
</protein>
<dbReference type="Gene3D" id="1.10.260.40">
    <property type="entry name" value="lambda repressor-like DNA-binding domains"/>
    <property type="match status" value="1"/>
</dbReference>
<evidence type="ECO:0000313" key="2">
    <source>
        <dbReference type="Proteomes" id="UP000248142"/>
    </source>
</evidence>
<keyword evidence="2" id="KW-1185">Reference proteome</keyword>
<name>A0A2U7NJD8_9CAUD</name>
<dbReference type="Proteomes" id="UP000248142">
    <property type="component" value="Segment"/>
</dbReference>
<gene>
    <name evidence="1" type="ORF">PspYZU01_59</name>
</gene>
<sequence>MMAAQFNYMVNQMSDATLSYYKDLGALHRLLLEICPPDPETNKKSIPGLANQLGVTHQYVYKWIENNRVPVKQAKKLVQMSNGQKTLNDFSDFL</sequence>
<organism evidence="1 2">
    <name type="scientific">Pseudomonas phage PspYZU01</name>
    <dbReference type="NCBI Taxonomy" id="1983555"/>
    <lineage>
        <taxon>Viruses</taxon>
        <taxon>Duplodnaviria</taxon>
        <taxon>Heunggongvirae</taxon>
        <taxon>Uroviricota</taxon>
        <taxon>Caudoviricetes</taxon>
        <taxon>Casjensviridae</taxon>
        <taxon>Phobosvirus</taxon>
        <taxon>Phobosvirus PspYZU01</taxon>
    </lineage>
</organism>
<proteinExistence type="predicted"/>
<evidence type="ECO:0008006" key="3">
    <source>
        <dbReference type="Google" id="ProtNLM"/>
    </source>
</evidence>